<dbReference type="InterPro" id="IPR016088">
    <property type="entry name" value="Chalcone_isomerase_3-sand"/>
</dbReference>
<evidence type="ECO:0000256" key="1">
    <source>
        <dbReference type="SAM" id="SignalP"/>
    </source>
</evidence>
<evidence type="ECO:0000313" key="3">
    <source>
        <dbReference type="EMBL" id="AIA56204.1"/>
    </source>
</evidence>
<dbReference type="Pfam" id="PF16036">
    <property type="entry name" value="Chalcone_3"/>
    <property type="match status" value="1"/>
</dbReference>
<protein>
    <submittedName>
        <fullName evidence="3">Putative periplasmic protein</fullName>
    </submittedName>
</protein>
<dbReference type="Proteomes" id="UP000005522">
    <property type="component" value="Chromosome"/>
</dbReference>
<name>A0A059ZTN9_ACICK</name>
<dbReference type="EMBL" id="CP005986">
    <property type="protein sequence ID" value="AIA56204.1"/>
    <property type="molecule type" value="Genomic_DNA"/>
</dbReference>
<evidence type="ECO:0000313" key="4">
    <source>
        <dbReference type="Proteomes" id="UP000005522"/>
    </source>
</evidence>
<dbReference type="RefSeq" id="WP_004868871.1">
    <property type="nucleotide sequence ID" value="NZ_CP005986.1"/>
</dbReference>
<dbReference type="HOGENOM" id="CLU_102167_1_0_6"/>
<feature type="chain" id="PRO_5001582045" evidence="1">
    <location>
        <begin position="26"/>
        <end position="184"/>
    </location>
</feature>
<gene>
    <name evidence="3" type="ORF">Acaty_c2357</name>
</gene>
<reference evidence="3 4" key="1">
    <citation type="journal article" date="2009" name="J. Bacteriol.">
        <title>Draft genome sequence of the extremely acidophilic bacterium Acidithiobacillus caldus ATCC 51756 reveals metabolic versatility in the genus Acidithiobacillus.</title>
        <authorList>
            <person name="Valdes J."/>
            <person name="Quatrini R."/>
            <person name="Hallberg K."/>
            <person name="Dopson M."/>
            <person name="Valenzuela P.D."/>
            <person name="Holmes D.S."/>
        </authorList>
    </citation>
    <scope>NUCLEOTIDE SEQUENCE [LARGE SCALE GENOMIC DNA]</scope>
    <source>
        <strain evidence="4">ATCC 51756 / DSM 8584 / KU</strain>
    </source>
</reference>
<dbReference type="KEGG" id="acz:Acaty_c2357"/>
<dbReference type="eggNOG" id="COG3572">
    <property type="taxonomic scope" value="Bacteria"/>
</dbReference>
<dbReference type="AlphaFoldDB" id="A0A059ZTN9"/>
<sequence>MRDRRPQGLVAVLLLVAALGAPAYAAAGVDVPLPERAAAQVEGLHLLGAGHLNWFVFSVYDAALYVTGTSYSPERPFALAIRYERNFSAAELARTSLKEMLKLNPDGHAHKARWAQDLERAFPSVKSGDVLVGLCVPGQYTEFFFNGKPFSRVDDPSFGPAFFSIWLSPKTPVPELRKALLGDS</sequence>
<proteinExistence type="predicted"/>
<dbReference type="Gene3D" id="3.50.70.10">
    <property type="match status" value="1"/>
</dbReference>
<feature type="signal peptide" evidence="1">
    <location>
        <begin position="1"/>
        <end position="25"/>
    </location>
</feature>
<accession>A0A059ZTN9</accession>
<organism evidence="3 4">
    <name type="scientific">Acidithiobacillus caldus (strain ATCC 51756 / DSM 8584 / KU)</name>
    <dbReference type="NCBI Taxonomy" id="637389"/>
    <lineage>
        <taxon>Bacteria</taxon>
        <taxon>Pseudomonadati</taxon>
        <taxon>Pseudomonadota</taxon>
        <taxon>Acidithiobacillia</taxon>
        <taxon>Acidithiobacillales</taxon>
        <taxon>Acidithiobacillaceae</taxon>
        <taxon>Acidithiobacillus</taxon>
    </lineage>
</organism>
<dbReference type="InterPro" id="IPR016087">
    <property type="entry name" value="Chalcone_isomerase"/>
</dbReference>
<keyword evidence="1" id="KW-0732">Signal</keyword>
<dbReference type="GeneID" id="92932426"/>
<feature type="domain" description="Chalcone isomerase" evidence="2">
    <location>
        <begin position="30"/>
        <end position="182"/>
    </location>
</feature>
<evidence type="ECO:0000259" key="2">
    <source>
        <dbReference type="Pfam" id="PF16036"/>
    </source>
</evidence>